<dbReference type="eggNOG" id="ENOG502TA8A">
    <property type="taxonomic scope" value="Eukaryota"/>
</dbReference>
<evidence type="ECO:0000256" key="1">
    <source>
        <dbReference type="SAM" id="Coils"/>
    </source>
</evidence>
<keyword evidence="1" id="KW-0175">Coiled coil</keyword>
<accession>M3CBT4</accession>
<gene>
    <name evidence="3" type="ORF">SEPMUDRAFT_135298</name>
</gene>
<dbReference type="OrthoDB" id="3647859at2759"/>
<dbReference type="AlphaFoldDB" id="M3CBT4"/>
<feature type="coiled-coil region" evidence="1">
    <location>
        <begin position="641"/>
        <end position="682"/>
    </location>
</feature>
<keyword evidence="4" id="KW-1185">Reference proteome</keyword>
<name>M3CBT4_SPHMS</name>
<feature type="compositionally biased region" description="Basic and acidic residues" evidence="2">
    <location>
        <begin position="139"/>
        <end position="168"/>
    </location>
</feature>
<evidence type="ECO:0000256" key="2">
    <source>
        <dbReference type="SAM" id="MobiDB-lite"/>
    </source>
</evidence>
<proteinExistence type="predicted"/>
<organism evidence="3 4">
    <name type="scientific">Sphaerulina musiva (strain SO2202)</name>
    <name type="common">Poplar stem canker fungus</name>
    <name type="synonym">Septoria musiva</name>
    <dbReference type="NCBI Taxonomy" id="692275"/>
    <lineage>
        <taxon>Eukaryota</taxon>
        <taxon>Fungi</taxon>
        <taxon>Dikarya</taxon>
        <taxon>Ascomycota</taxon>
        <taxon>Pezizomycotina</taxon>
        <taxon>Dothideomycetes</taxon>
        <taxon>Dothideomycetidae</taxon>
        <taxon>Mycosphaerellales</taxon>
        <taxon>Mycosphaerellaceae</taxon>
        <taxon>Sphaerulina</taxon>
    </lineage>
</organism>
<reference evidence="3 4" key="1">
    <citation type="journal article" date="2012" name="PLoS Pathog.">
        <title>Diverse lifestyles and strategies of plant pathogenesis encoded in the genomes of eighteen Dothideomycetes fungi.</title>
        <authorList>
            <person name="Ohm R.A."/>
            <person name="Feau N."/>
            <person name="Henrissat B."/>
            <person name="Schoch C.L."/>
            <person name="Horwitz B.A."/>
            <person name="Barry K.W."/>
            <person name="Condon B.J."/>
            <person name="Copeland A.C."/>
            <person name="Dhillon B."/>
            <person name="Glaser F."/>
            <person name="Hesse C.N."/>
            <person name="Kosti I."/>
            <person name="LaButti K."/>
            <person name="Lindquist E.A."/>
            <person name="Lucas S."/>
            <person name="Salamov A.A."/>
            <person name="Bradshaw R.E."/>
            <person name="Ciuffetti L."/>
            <person name="Hamelin R.C."/>
            <person name="Kema G.H.J."/>
            <person name="Lawrence C."/>
            <person name="Scott J.A."/>
            <person name="Spatafora J.W."/>
            <person name="Turgeon B.G."/>
            <person name="de Wit P.J.G.M."/>
            <person name="Zhong S."/>
            <person name="Goodwin S.B."/>
            <person name="Grigoriev I.V."/>
        </authorList>
    </citation>
    <scope>NUCLEOTIDE SEQUENCE [LARGE SCALE GENOMIC DNA]</scope>
    <source>
        <strain evidence="3 4">SO2202</strain>
    </source>
</reference>
<dbReference type="GeneID" id="27899841"/>
<dbReference type="STRING" id="692275.M3CBT4"/>
<dbReference type="EMBL" id="KB456268">
    <property type="protein sequence ID" value="EMF09882.1"/>
    <property type="molecule type" value="Genomic_DNA"/>
</dbReference>
<feature type="region of interest" description="Disordered" evidence="2">
    <location>
        <begin position="283"/>
        <end position="345"/>
    </location>
</feature>
<evidence type="ECO:0000313" key="3">
    <source>
        <dbReference type="EMBL" id="EMF09882.1"/>
    </source>
</evidence>
<dbReference type="RefSeq" id="XP_016758003.1">
    <property type="nucleotide sequence ID" value="XM_016902704.1"/>
</dbReference>
<dbReference type="Proteomes" id="UP000016931">
    <property type="component" value="Unassembled WGS sequence"/>
</dbReference>
<feature type="region of interest" description="Disordered" evidence="2">
    <location>
        <begin position="474"/>
        <end position="505"/>
    </location>
</feature>
<feature type="region of interest" description="Disordered" evidence="2">
    <location>
        <begin position="121"/>
        <end position="233"/>
    </location>
</feature>
<evidence type="ECO:0000313" key="4">
    <source>
        <dbReference type="Proteomes" id="UP000016931"/>
    </source>
</evidence>
<protein>
    <submittedName>
        <fullName evidence="3">Uncharacterized protein</fullName>
    </submittedName>
</protein>
<dbReference type="HOGENOM" id="CLU_400182_0_0_1"/>
<sequence length="688" mass="76046">MPYELSRVETSTAINISYNYSTSPALGTAGRQVQGAHTEAAATEITEASSTQVVEDSVERSPFTACPKVREDFDEDYDITPPKSLVVSLKLADPFQRTGTTTHRLGRKSGEKSDASIVLSKESHTEGMALPKKTVPKLPHTEARDRGALARLRERRGEVVGEKRKALEQEEVEESRPPTKTPRSGGTQGDAVIISDHDESSPVPEDMNPKAISPAPEAPGQPHATLPKTPAVIQSNSPVTKDFVESGDAVMFNTRLPSSRKANIVVFGKKGPRNQGILAVRTPGIKPGRLSMPPSKGFAAGPGRVTPGTRYGRPSFNGRKAPSSVATTQRTDKSARRAKSSNVANSVSQALNELYPKSNTPAIFPEPAPAQHYDDFPNIDEFDDEIVDPPLKFKPTVSQKHTALERHQPEEQRIISSNVKPVPASPRAESTTITCHNITASKSKKLLKRINPTDLLEDPFTTPREFVAAKVYPTAGDSSESEPATHAEEQEGQNTPVASSDDDFLDQDVHGRRDIRASSADEEEIMGTTLIEHDESVSHKLKRLGLDAESPLASHVKRDVSDDLAAWTASLKPHQLSFFDQMVGFAQQLSTTIFENENVVEQAMDESHRRTQFMIEQEEKQRTKNYREMKKLFKRKTKDKLAEAEGYYKDLVGQAEEYEQDKKQMEKQRAVWEAENEELEAFINEHSL</sequence>